<evidence type="ECO:0008006" key="3">
    <source>
        <dbReference type="Google" id="ProtNLM"/>
    </source>
</evidence>
<dbReference type="AlphaFoldDB" id="A0A5J6WPU9"/>
<dbReference type="KEGG" id="mmaa:FR932_03025"/>
<evidence type="ECO:0000313" key="2">
    <source>
        <dbReference type="Proteomes" id="UP000327424"/>
    </source>
</evidence>
<dbReference type="OrthoDB" id="9771071at2"/>
<proteinExistence type="predicted"/>
<gene>
    <name evidence="1" type="ORF">FR932_03025</name>
</gene>
<accession>A0A5J6WPU9</accession>
<reference evidence="1 2" key="1">
    <citation type="submission" date="2019-09" db="EMBL/GenBank/DDBJ databases">
        <title>Hybrid Assembly of the complete Genome of the Deep-Sea Bacterium Moritella marina from long Nanopore and Illumina reads.</title>
        <authorList>
            <person name="Magin S."/>
            <person name="Georgoulis A."/>
            <person name="Papadimitriou K."/>
            <person name="Iliakis G."/>
            <person name="Vorgias C.E."/>
        </authorList>
    </citation>
    <scope>NUCLEOTIDE SEQUENCE [LARGE SCALE GENOMIC DNA]</scope>
    <source>
        <strain evidence="1 2">MP-1</strain>
    </source>
</reference>
<dbReference type="EMBL" id="CP044399">
    <property type="protein sequence ID" value="QFI40189.1"/>
    <property type="molecule type" value="Genomic_DNA"/>
</dbReference>
<sequence length="373" mass="41666">MTALTSFSAVATEANLANQPLFDWPENIVTESLDDILSSLGASQTYEKEQGLNSSIIPTAYYTPEKGLGIGALYVGLYNLSDINLSQPSSISLNSYYSENNSYGVSLKNKNFFESDKNRLFIHANIANDASYFYGLSGQSEDVTNYNSEEFSADAIWLRKVATNIYVGFGVKGAYISPSDIDTNTANNTDQLVKDNSMGGSIKIDYDSRDNVDNAFEGINIGLQFNQMYSNSQSETYEQYQAYYSQYHQFQSITGTLAWQVKGEFNSDDTPFVQLTNLGGDEKLRGYIEGRYVDNNMVFSQVEYRVPIYWRVGMVFWTGAGSVANDISGLFDETLISYGTGFRFNIKDRVNLRADIGFGDDGAEFYLNINEVF</sequence>
<keyword evidence="2" id="KW-1185">Reference proteome</keyword>
<dbReference type="Proteomes" id="UP000327424">
    <property type="component" value="Chromosome"/>
</dbReference>
<dbReference type="Gene3D" id="2.40.160.50">
    <property type="entry name" value="membrane protein fhac: a member of the omp85/tpsb transporter family"/>
    <property type="match status" value="1"/>
</dbReference>
<evidence type="ECO:0000313" key="1">
    <source>
        <dbReference type="EMBL" id="QFI40189.1"/>
    </source>
</evidence>
<organism evidence="1 2">
    <name type="scientific">Moritella marina ATCC 15381</name>
    <dbReference type="NCBI Taxonomy" id="1202962"/>
    <lineage>
        <taxon>Bacteria</taxon>
        <taxon>Pseudomonadati</taxon>
        <taxon>Pseudomonadota</taxon>
        <taxon>Gammaproteobacteria</taxon>
        <taxon>Alteromonadales</taxon>
        <taxon>Moritellaceae</taxon>
        <taxon>Moritella</taxon>
    </lineage>
</organism>
<name>A0A5J6WPU9_MORMI</name>
<protein>
    <recommendedName>
        <fullName evidence="3">BamA/TamA family outer membrane protein</fullName>
    </recommendedName>
</protein>